<comment type="caution">
    <text evidence="3">The sequence shown here is derived from an EMBL/GenBank/DDBJ whole genome shotgun (WGS) entry which is preliminary data.</text>
</comment>
<proteinExistence type="predicted"/>
<dbReference type="SUPFAM" id="SSF54695">
    <property type="entry name" value="POZ domain"/>
    <property type="match status" value="1"/>
</dbReference>
<name>A0A1E5URC4_9POAL</name>
<dbReference type="GO" id="GO:0016567">
    <property type="term" value="P:protein ubiquitination"/>
    <property type="evidence" value="ECO:0007669"/>
    <property type="project" value="InterPro"/>
</dbReference>
<dbReference type="Proteomes" id="UP000095767">
    <property type="component" value="Unassembled WGS sequence"/>
</dbReference>
<organism evidence="3 4">
    <name type="scientific">Dichanthelium oligosanthes</name>
    <dbReference type="NCBI Taxonomy" id="888268"/>
    <lineage>
        <taxon>Eukaryota</taxon>
        <taxon>Viridiplantae</taxon>
        <taxon>Streptophyta</taxon>
        <taxon>Embryophyta</taxon>
        <taxon>Tracheophyta</taxon>
        <taxon>Spermatophyta</taxon>
        <taxon>Magnoliopsida</taxon>
        <taxon>Liliopsida</taxon>
        <taxon>Poales</taxon>
        <taxon>Poaceae</taxon>
        <taxon>PACMAD clade</taxon>
        <taxon>Panicoideae</taxon>
        <taxon>Panicodae</taxon>
        <taxon>Paniceae</taxon>
        <taxon>Dichantheliinae</taxon>
        <taxon>Dichanthelium</taxon>
    </lineage>
</organism>
<dbReference type="Pfam" id="PF22486">
    <property type="entry name" value="MATH_2"/>
    <property type="match status" value="1"/>
</dbReference>
<dbReference type="InterPro" id="IPR011333">
    <property type="entry name" value="SKP1/BTB/POZ_sf"/>
</dbReference>
<keyword evidence="4" id="KW-1185">Reference proteome</keyword>
<dbReference type="SUPFAM" id="SSF49599">
    <property type="entry name" value="TRAF domain-like"/>
    <property type="match status" value="1"/>
</dbReference>
<dbReference type="PROSITE" id="PS50144">
    <property type="entry name" value="MATH"/>
    <property type="match status" value="1"/>
</dbReference>
<dbReference type="Gene3D" id="2.60.210.10">
    <property type="entry name" value="Apoptosis, Tumor Necrosis Factor Receptor Associated Protein 2, Chain A"/>
    <property type="match status" value="1"/>
</dbReference>
<dbReference type="InterPro" id="IPR008974">
    <property type="entry name" value="TRAF-like"/>
</dbReference>
<dbReference type="InterPro" id="IPR045005">
    <property type="entry name" value="BPM1-6"/>
</dbReference>
<dbReference type="EMBL" id="LWDX02066991">
    <property type="protein sequence ID" value="OEL15427.1"/>
    <property type="molecule type" value="Genomic_DNA"/>
</dbReference>
<dbReference type="AlphaFoldDB" id="A0A1E5URC4"/>
<dbReference type="Gene3D" id="3.30.710.10">
    <property type="entry name" value="Potassium Channel Kv1.1, Chain A"/>
    <property type="match status" value="1"/>
</dbReference>
<accession>A0A1E5URC4</accession>
<protein>
    <submittedName>
        <fullName evidence="3">BTB/POZ and MATH domain-containing protein 5</fullName>
    </submittedName>
</protein>
<evidence type="ECO:0000313" key="4">
    <source>
        <dbReference type="Proteomes" id="UP000095767"/>
    </source>
</evidence>
<dbReference type="PANTHER" id="PTHR26379:SF422">
    <property type="entry name" value="BTB DOMAIN-CONTAINING PROTEIN"/>
    <property type="match status" value="1"/>
</dbReference>
<reference evidence="3 4" key="1">
    <citation type="submission" date="2016-09" db="EMBL/GenBank/DDBJ databases">
        <title>The draft genome of Dichanthelium oligosanthes: A C3 panicoid grass species.</title>
        <authorList>
            <person name="Studer A.J."/>
            <person name="Schnable J.C."/>
            <person name="Brutnell T.P."/>
        </authorList>
    </citation>
    <scope>NUCLEOTIDE SEQUENCE [LARGE SCALE GENOMIC DNA]</scope>
    <source>
        <strain evidence="4">cv. Kellogg 1175</strain>
        <tissue evidence="3">Leaf</tissue>
    </source>
</reference>
<gene>
    <name evidence="3" type="ORF">BAE44_0023553</name>
</gene>
<dbReference type="PANTHER" id="PTHR26379">
    <property type="entry name" value="BTB/POZ AND MATH DOMAIN-CONTAINING PROTEIN 1"/>
    <property type="match status" value="1"/>
</dbReference>
<feature type="domain" description="MATH" evidence="2">
    <location>
        <begin position="25"/>
        <end position="153"/>
    </location>
</feature>
<dbReference type="STRING" id="888268.A0A1E5URC4"/>
<sequence length="206" mass="22388">MPTLPSTAGGVSAPTRSAIIAGVVTGYHLMDIEGYSRTTELLLNGEYTNSLPFTVGGRSWHLSYYPNGRSPASANLISIYLGLDDKNGAEPVAARAKFSLLDRSGKPVPSHTRTTGRHEYSADGYGYAEFIKRAYLESSEHLMDDCFTIRCDVTVSRKLCKKLRRAASPSVDVPPSDLHCHFGELLSSNEGADVTFRVAGETFKAH</sequence>
<evidence type="ECO:0000259" key="2">
    <source>
        <dbReference type="PROSITE" id="PS50144"/>
    </source>
</evidence>
<comment type="pathway">
    <text evidence="1">Protein modification; protein ubiquitination.</text>
</comment>
<dbReference type="OrthoDB" id="693994at2759"/>
<evidence type="ECO:0000313" key="3">
    <source>
        <dbReference type="EMBL" id="OEL15427.1"/>
    </source>
</evidence>
<dbReference type="CDD" id="cd00121">
    <property type="entry name" value="MATH"/>
    <property type="match status" value="1"/>
</dbReference>
<feature type="non-terminal residue" evidence="3">
    <location>
        <position position="206"/>
    </location>
</feature>
<evidence type="ECO:0000256" key="1">
    <source>
        <dbReference type="ARBA" id="ARBA00004906"/>
    </source>
</evidence>
<dbReference type="InterPro" id="IPR002083">
    <property type="entry name" value="MATH/TRAF_dom"/>
</dbReference>